<dbReference type="AlphaFoldDB" id="A0A939FIG0"/>
<evidence type="ECO:0000313" key="1">
    <source>
        <dbReference type="EMBL" id="MBO0518483.1"/>
    </source>
</evidence>
<protein>
    <submittedName>
        <fullName evidence="1">Uncharacterized protein</fullName>
    </submittedName>
</protein>
<feature type="non-terminal residue" evidence="1">
    <location>
        <position position="112"/>
    </location>
</feature>
<sequence>PVKVTPSAVKTASRARTGTTALEAWMVHPVSSETRELVKGDTYRRSTETTAYDSYGMLTKVEEKTAGGRLVCTLTSYVRDTDAYIVDTESREVTRNGACDDASATVIDDTRS</sequence>
<evidence type="ECO:0000313" key="2">
    <source>
        <dbReference type="Proteomes" id="UP000664167"/>
    </source>
</evidence>
<name>A0A939FIG0_9ACTN</name>
<organism evidence="1 2">
    <name type="scientific">Streptomyces beijiangensis</name>
    <dbReference type="NCBI Taxonomy" id="163361"/>
    <lineage>
        <taxon>Bacteria</taxon>
        <taxon>Bacillati</taxon>
        <taxon>Actinomycetota</taxon>
        <taxon>Actinomycetes</taxon>
        <taxon>Kitasatosporales</taxon>
        <taxon>Streptomycetaceae</taxon>
        <taxon>Streptomyces</taxon>
    </lineage>
</organism>
<feature type="non-terminal residue" evidence="1">
    <location>
        <position position="1"/>
    </location>
</feature>
<keyword evidence="2" id="KW-1185">Reference proteome</keyword>
<gene>
    <name evidence="1" type="ORF">J0695_43300</name>
</gene>
<dbReference type="Proteomes" id="UP000664167">
    <property type="component" value="Unassembled WGS sequence"/>
</dbReference>
<reference evidence="1" key="1">
    <citation type="submission" date="2021-03" db="EMBL/GenBank/DDBJ databases">
        <title>Streptomyces poriferae sp. nov., a novel marine sponge-derived Actinobacteria species with anti-MRSA activity.</title>
        <authorList>
            <person name="Sandoval-Powers M."/>
            <person name="Kralova S."/>
            <person name="Nguyen G.-S."/>
            <person name="Fawwal D."/>
            <person name="Degnes K."/>
            <person name="Klinkenberg G."/>
            <person name="Sletta H."/>
            <person name="Wentzel A."/>
            <person name="Liles M.R."/>
        </authorList>
    </citation>
    <scope>NUCLEOTIDE SEQUENCE</scope>
    <source>
        <strain evidence="1">DSM 41794</strain>
    </source>
</reference>
<proteinExistence type="predicted"/>
<accession>A0A939FIG0</accession>
<dbReference type="EMBL" id="JAFLRJ010001702">
    <property type="protein sequence ID" value="MBO0518483.1"/>
    <property type="molecule type" value="Genomic_DNA"/>
</dbReference>
<comment type="caution">
    <text evidence="1">The sequence shown here is derived from an EMBL/GenBank/DDBJ whole genome shotgun (WGS) entry which is preliminary data.</text>
</comment>